<dbReference type="EMBL" id="UHDT01000001">
    <property type="protein sequence ID" value="SUM57064.1"/>
    <property type="molecule type" value="Genomic_DNA"/>
</dbReference>
<dbReference type="Proteomes" id="UP000254100">
    <property type="component" value="Unassembled WGS sequence"/>
</dbReference>
<evidence type="ECO:0000313" key="1">
    <source>
        <dbReference type="EMBL" id="SUM57064.1"/>
    </source>
</evidence>
<dbReference type="AlphaFoldDB" id="A0A380GTH1"/>
<protein>
    <submittedName>
        <fullName evidence="1">Uncharacterized protein</fullName>
    </submittedName>
</protein>
<sequence>MKKNVLNLTNLGDGNRIKQGDKSKIKFQLSDGNSENLNLEGSATIYLKKRDYVYKYETEVNSNTVDLRITDVIPAGTYTVEVVANGYVFPSDNAVKIDVTPSVLGNSIEMAKSTNVFNDAVIEAIENDYANRYGELDVMFIKWHDNYFIWPLAFSKKECTEDDYDKWKKEKQEHVQSLITQRQPKNSEHFYEITRILFARTPFPVVLTISEKDKPFETYYFENNFMLPYSYIPYDFDGHIKVQYMYNGEAIEQNSVKVKYIDESPAE</sequence>
<organism evidence="1 2">
    <name type="scientific">Staphylococcus microti</name>
    <dbReference type="NCBI Taxonomy" id="569857"/>
    <lineage>
        <taxon>Bacteria</taxon>
        <taxon>Bacillati</taxon>
        <taxon>Bacillota</taxon>
        <taxon>Bacilli</taxon>
        <taxon>Bacillales</taxon>
        <taxon>Staphylococcaceae</taxon>
        <taxon>Staphylococcus</taxon>
    </lineage>
</organism>
<gene>
    <name evidence="1" type="ORF">NCTC13832_00730</name>
</gene>
<evidence type="ECO:0000313" key="2">
    <source>
        <dbReference type="Proteomes" id="UP000254100"/>
    </source>
</evidence>
<dbReference type="RefSeq" id="WP_052502866.1">
    <property type="nucleotide sequence ID" value="NZ_JXWY01000013.1"/>
</dbReference>
<reference evidence="1 2" key="1">
    <citation type="submission" date="2018-06" db="EMBL/GenBank/DDBJ databases">
        <authorList>
            <consortium name="Pathogen Informatics"/>
            <person name="Doyle S."/>
        </authorList>
    </citation>
    <scope>NUCLEOTIDE SEQUENCE [LARGE SCALE GENOMIC DNA]</scope>
    <source>
        <strain evidence="1 2">NCTC13832</strain>
    </source>
</reference>
<name>A0A380GTH1_9STAP</name>
<accession>A0A380GTH1</accession>
<proteinExistence type="predicted"/>